<dbReference type="InterPro" id="IPR011047">
    <property type="entry name" value="Quinoprotein_ADH-like_sf"/>
</dbReference>
<evidence type="ECO:0000256" key="8">
    <source>
        <dbReference type="ARBA" id="ARBA00023004"/>
    </source>
</evidence>
<feature type="binding site" evidence="11">
    <location>
        <position position="163"/>
    </location>
    <ligand>
        <name>pyrroloquinoline quinone</name>
        <dbReference type="ChEBI" id="CHEBI:58442"/>
    </ligand>
</feature>
<dbReference type="PANTHER" id="PTHR32303">
    <property type="entry name" value="QUINOPROTEIN ALCOHOL DEHYDROGENASE (CYTOCHROME C)"/>
    <property type="match status" value="1"/>
</dbReference>
<accession>B8KYK8</accession>
<keyword evidence="9" id="KW-1015">Disulfide bond</keyword>
<feature type="binding site" evidence="11">
    <location>
        <position position="374"/>
    </location>
    <ligand>
        <name>pyrroloquinoline quinone</name>
        <dbReference type="ChEBI" id="CHEBI:58442"/>
    </ligand>
</feature>
<dbReference type="GO" id="GO:0005509">
    <property type="term" value="F:calcium ion binding"/>
    <property type="evidence" value="ECO:0007669"/>
    <property type="project" value="InterPro"/>
</dbReference>
<dbReference type="SMART" id="SM00564">
    <property type="entry name" value="PQQ"/>
    <property type="match status" value="5"/>
</dbReference>
<reference evidence="15" key="1">
    <citation type="journal article" date="2013" name="BMC Microbiol.">
        <title>Taxonomy and evolution of bacteriochlorophyll a-containing members of the OM60/NOR5 clade of marine gammaproteobacteria: description of Luminiphilus syltensis gen. nov., sp. nov., reclassification of Haliea rubra as Pseudohaliea rubra gen. nov., comb. nov., and emendation of Chromatocurvus halotolerans.</title>
        <authorList>
            <person name="Spring S."/>
            <person name="Riedel T."/>
            <person name="Sproer C."/>
            <person name="Yan S."/>
            <person name="Harder J."/>
            <person name="Fuchs B.M."/>
        </authorList>
    </citation>
    <scope>NUCLEOTIDE SEQUENCE [LARGE SCALE GENOMIC DNA]</scope>
    <source>
        <strain evidence="15">NOR51-B</strain>
    </source>
</reference>
<evidence type="ECO:0000256" key="9">
    <source>
        <dbReference type="ARBA" id="ARBA00023157"/>
    </source>
</evidence>
<evidence type="ECO:0000313" key="14">
    <source>
        <dbReference type="EMBL" id="EED34293.1"/>
    </source>
</evidence>
<protein>
    <submittedName>
        <fullName evidence="14">Alcohol dehydrogenase (Acceptor)</fullName>
    </submittedName>
</protein>
<dbReference type="GO" id="GO:0016614">
    <property type="term" value="F:oxidoreductase activity, acting on CH-OH group of donors"/>
    <property type="evidence" value="ECO:0007669"/>
    <property type="project" value="InterPro"/>
</dbReference>
<dbReference type="Pfam" id="PF13442">
    <property type="entry name" value="Cytochrome_CBB3"/>
    <property type="match status" value="1"/>
</dbReference>
<evidence type="ECO:0000256" key="12">
    <source>
        <dbReference type="PIRSR" id="PIRSR617512-3"/>
    </source>
</evidence>
<keyword evidence="7" id="KW-0560">Oxidoreductase</keyword>
<feature type="binding site" description="axial binding residue" evidence="12">
    <location>
        <position position="651"/>
    </location>
    <ligand>
        <name>heme c</name>
        <dbReference type="ChEBI" id="CHEBI:61717"/>
    </ligand>
    <ligandPart>
        <name>Fe</name>
        <dbReference type="ChEBI" id="CHEBI:18248"/>
    </ligandPart>
</feature>
<dbReference type="eggNOG" id="COG4993">
    <property type="taxonomic scope" value="Bacteria"/>
</dbReference>
<dbReference type="Gene3D" id="1.10.760.10">
    <property type="entry name" value="Cytochrome c-like domain"/>
    <property type="match status" value="1"/>
</dbReference>
<evidence type="ECO:0000259" key="13">
    <source>
        <dbReference type="PROSITE" id="PS51007"/>
    </source>
</evidence>
<organism evidence="14 15">
    <name type="scientific">Luminiphilus syltensis NOR5-1B</name>
    <dbReference type="NCBI Taxonomy" id="565045"/>
    <lineage>
        <taxon>Bacteria</taxon>
        <taxon>Pseudomonadati</taxon>
        <taxon>Pseudomonadota</taxon>
        <taxon>Gammaproteobacteria</taxon>
        <taxon>Cellvibrionales</taxon>
        <taxon>Halieaceae</taxon>
        <taxon>Luminiphilus</taxon>
    </lineage>
</organism>
<dbReference type="HOGENOM" id="CLU_018478_0_1_6"/>
<evidence type="ECO:0000256" key="2">
    <source>
        <dbReference type="ARBA" id="ARBA00022617"/>
    </source>
</evidence>
<dbReference type="InterPro" id="IPR018391">
    <property type="entry name" value="PQQ_b-propeller_rpt"/>
</dbReference>
<dbReference type="InterPro" id="IPR002372">
    <property type="entry name" value="PQQ_rpt_dom"/>
</dbReference>
<gene>
    <name evidence="14" type="ORF">NOR51B_230</name>
</gene>
<keyword evidence="8 12" id="KW-0408">Iron</keyword>
<dbReference type="InterPro" id="IPR017512">
    <property type="entry name" value="PQQ_MeOH/EtOH_DH"/>
</dbReference>
<keyword evidence="3 12" id="KW-0479">Metal-binding</keyword>
<sequence length="722" mass="78341">MLILIKRHKSGSQLRLQSSRISGATRPFCLAVIAKLLTFTIFCNFSVAHADSEGATYSATILSDLSDGANWPAFGRTYGEQHFSPLKVINRGSVSELSLDWFFDLPKGNSVTGPLQIDGKLFFAPGYSEVHALDSVTGQLLWTFDAKAAERAGYKLRQGWGSRGLGWWNGKIYTGTQDGRLIAIDADTGKEVWSVMTVDPDDMRYISGPPRAFNGKVIIGHGGADAGNVRGYVTAYDAETGQRLWRFYTVPGNPADGFENDAMRMAAKTWAGEWWRFGGGGTVWNAITYDEQLDQIYLGTGNGAPWNHTIRSKGEGDNLFLSSIVALNAESGKYIWHYQTNPGETWDYNAAMDMQLAELEIAGAPRKVLMTAPKNGFFYVIDRVDGKLISAENIVPVTWATDIDLNTGRPNEVPGIRYQEGEPVAVAPSPMGAHTWLPMAYNPDERLVYIPTIELTAVFQDFAGNKEDWERLPNNVLDTGAVVGYPPDTTGSSSLVAIDPVTQGQVWRLKTPGYWNGGVLTTAGGVVFQGHIDGSFNAFDASSGSLLWKFDAKAPVLAPPITYRAGGRQYVTVLTGMGTSGGYLGALIEGFNLQPKKQKRRVLTFSLGGQAKLPVQDNAETPLLSDDTLETQPETLAKGHAVYAQYCAVCHGQKAIAVGAASDLRRSDTLKSPSAFAAVVRNGVLVDLGMPEFSDLSEESVEAVRHYVSDRAAKDRAALSGD</sequence>
<keyword evidence="4" id="KW-0732">Signal</keyword>
<evidence type="ECO:0000313" key="15">
    <source>
        <dbReference type="Proteomes" id="UP000004699"/>
    </source>
</evidence>
<dbReference type="CDD" id="cd10279">
    <property type="entry name" value="PQQ_ADH_II"/>
    <property type="match status" value="1"/>
</dbReference>
<comment type="cofactor">
    <cofactor evidence="11">
        <name>pyrroloquinoline quinone</name>
        <dbReference type="ChEBI" id="CHEBI:58442"/>
    </cofactor>
    <text evidence="11">Binds 1 PQQ group per subunit.</text>
</comment>
<dbReference type="RefSeq" id="WP_009019041.1">
    <property type="nucleotide sequence ID" value="NZ_DS999411.1"/>
</dbReference>
<dbReference type="InterPro" id="IPR036909">
    <property type="entry name" value="Cyt_c-like_dom_sf"/>
</dbReference>
<dbReference type="EMBL" id="DS999411">
    <property type="protein sequence ID" value="EED34293.1"/>
    <property type="molecule type" value="Genomic_DNA"/>
</dbReference>
<keyword evidence="6 11" id="KW-0634">PQQ</keyword>
<evidence type="ECO:0000256" key="5">
    <source>
        <dbReference type="ARBA" id="ARBA00022837"/>
    </source>
</evidence>
<feature type="active site" description="Proton acceptor" evidence="10">
    <location>
        <position position="347"/>
    </location>
</feature>
<evidence type="ECO:0000256" key="10">
    <source>
        <dbReference type="PIRSR" id="PIRSR617512-1"/>
    </source>
</evidence>
<dbReference type="AlphaFoldDB" id="B8KYK8"/>
<proteinExistence type="inferred from homology"/>
<keyword evidence="5 12" id="KW-0106">Calcium</keyword>
<dbReference type="STRING" id="565045.NOR51B_230"/>
<dbReference type="Proteomes" id="UP000004699">
    <property type="component" value="Unassembled WGS sequence"/>
</dbReference>
<name>B8KYK8_9GAMM</name>
<dbReference type="eggNOG" id="COG2010">
    <property type="taxonomic scope" value="Bacteria"/>
</dbReference>
<evidence type="ECO:0000256" key="11">
    <source>
        <dbReference type="PIRSR" id="PIRSR617512-2"/>
    </source>
</evidence>
<dbReference type="GO" id="GO:0009055">
    <property type="term" value="F:electron transfer activity"/>
    <property type="evidence" value="ECO:0007669"/>
    <property type="project" value="InterPro"/>
</dbReference>
<feature type="binding site" description="covalent" evidence="11">
    <location>
        <position position="647"/>
    </location>
    <ligand>
        <name>heme c</name>
        <dbReference type="ChEBI" id="CHEBI:61717"/>
    </ligand>
</feature>
<dbReference type="Pfam" id="PF01011">
    <property type="entry name" value="PQQ"/>
    <property type="match status" value="2"/>
</dbReference>
<feature type="binding site" description="axial binding residue" evidence="12">
    <location>
        <position position="690"/>
    </location>
    <ligand>
        <name>heme c</name>
        <dbReference type="ChEBI" id="CHEBI:61717"/>
    </ligand>
    <ligandPart>
        <name>Fe</name>
        <dbReference type="ChEBI" id="CHEBI:18248"/>
    </ligandPart>
</feature>
<evidence type="ECO:0000256" key="3">
    <source>
        <dbReference type="ARBA" id="ARBA00022723"/>
    </source>
</evidence>
<feature type="binding site" description="covalent" evidence="11">
    <location>
        <position position="650"/>
    </location>
    <ligand>
        <name>heme c</name>
        <dbReference type="ChEBI" id="CHEBI:61717"/>
    </ligand>
</feature>
<feature type="domain" description="Cytochrome c" evidence="13">
    <location>
        <begin position="634"/>
        <end position="712"/>
    </location>
</feature>
<evidence type="ECO:0000256" key="7">
    <source>
        <dbReference type="ARBA" id="ARBA00023002"/>
    </source>
</evidence>
<keyword evidence="15" id="KW-1185">Reference proteome</keyword>
<comment type="similarity">
    <text evidence="1">Belongs to the bacterial PQQ dehydrogenase family.</text>
</comment>
<evidence type="ECO:0000256" key="1">
    <source>
        <dbReference type="ARBA" id="ARBA00008156"/>
    </source>
</evidence>
<dbReference type="SUPFAM" id="SSF46626">
    <property type="entry name" value="Cytochrome c"/>
    <property type="match status" value="1"/>
</dbReference>
<dbReference type="InterPro" id="IPR009056">
    <property type="entry name" value="Cyt_c-like_dom"/>
</dbReference>
<dbReference type="Gene3D" id="2.140.10.10">
    <property type="entry name" value="Quinoprotein alcohol dehydrogenase-like superfamily"/>
    <property type="match status" value="1"/>
</dbReference>
<dbReference type="GO" id="GO:0016020">
    <property type="term" value="C:membrane"/>
    <property type="evidence" value="ECO:0007669"/>
    <property type="project" value="InterPro"/>
</dbReference>
<dbReference type="NCBIfam" id="TIGR03075">
    <property type="entry name" value="PQQ_enz_alc_DH"/>
    <property type="match status" value="1"/>
</dbReference>
<dbReference type="PROSITE" id="PS51007">
    <property type="entry name" value="CYTC"/>
    <property type="match status" value="1"/>
</dbReference>
<evidence type="ECO:0000256" key="4">
    <source>
        <dbReference type="ARBA" id="ARBA00022729"/>
    </source>
</evidence>
<feature type="binding site" evidence="12">
    <location>
        <position position="347"/>
    </location>
    <ligand>
        <name>Ca(2+)</name>
        <dbReference type="ChEBI" id="CHEBI:29108"/>
    </ligand>
</feature>
<comment type="cofactor">
    <cofactor evidence="11">
        <name>heme c</name>
        <dbReference type="ChEBI" id="CHEBI:61717"/>
    </cofactor>
    <text evidence="11">Binds 1 heme c group per subunit.</text>
</comment>
<feature type="binding site" evidence="11">
    <location>
        <position position="282"/>
    </location>
    <ligand>
        <name>pyrroloquinoline quinone</name>
        <dbReference type="ChEBI" id="CHEBI:58442"/>
    </ligand>
</feature>
<comment type="cofactor">
    <cofactor evidence="12">
        <name>Ca(2+)</name>
        <dbReference type="ChEBI" id="CHEBI:29108"/>
    </cofactor>
    <text evidence="12">Binds 1 Ca(2+) ion per subunit.</text>
</comment>
<evidence type="ECO:0000256" key="6">
    <source>
        <dbReference type="ARBA" id="ARBA00022891"/>
    </source>
</evidence>
<keyword evidence="2 11" id="KW-0349">Heme</keyword>
<dbReference type="SUPFAM" id="SSF50998">
    <property type="entry name" value="Quinoprotein alcohol dehydrogenase-like"/>
    <property type="match status" value="1"/>
</dbReference>
<dbReference type="GO" id="GO:0020037">
    <property type="term" value="F:heme binding"/>
    <property type="evidence" value="ECO:0007669"/>
    <property type="project" value="InterPro"/>
</dbReference>
<feature type="binding site" evidence="12">
    <location>
        <position position="302"/>
    </location>
    <ligand>
        <name>Ca(2+)</name>
        <dbReference type="ChEBI" id="CHEBI:29108"/>
    </ligand>
</feature>
<dbReference type="OrthoDB" id="9794322at2"/>
<feature type="binding site" evidence="11">
    <location>
        <begin position="223"/>
        <end position="224"/>
    </location>
    <ligand>
        <name>pyrroloquinoline quinone</name>
        <dbReference type="ChEBI" id="CHEBI:58442"/>
    </ligand>
</feature>